<dbReference type="InterPro" id="IPR023346">
    <property type="entry name" value="Lysozyme-like_dom_sf"/>
</dbReference>
<dbReference type="Proteomes" id="UP000199184">
    <property type="component" value="Unassembled WGS sequence"/>
</dbReference>
<comment type="similarity">
    <text evidence="1">Belongs to the virb1 family.</text>
</comment>
<dbReference type="AlphaFoldDB" id="A0A1C3VF97"/>
<reference evidence="5" key="1">
    <citation type="submission" date="2016-08" db="EMBL/GenBank/DDBJ databases">
        <authorList>
            <person name="Varghese N."/>
            <person name="Submissions Spin"/>
        </authorList>
    </citation>
    <scope>NUCLEOTIDE SEQUENCE [LARGE SCALE GENOMIC DNA]</scope>
    <source>
        <strain evidence="5">ERR11</strain>
    </source>
</reference>
<evidence type="ECO:0000313" key="5">
    <source>
        <dbReference type="Proteomes" id="UP000199184"/>
    </source>
</evidence>
<feature type="region of interest" description="Disordered" evidence="2">
    <location>
        <begin position="202"/>
        <end position="232"/>
    </location>
</feature>
<evidence type="ECO:0000256" key="2">
    <source>
        <dbReference type="SAM" id="MobiDB-lite"/>
    </source>
</evidence>
<dbReference type="InterPro" id="IPR008258">
    <property type="entry name" value="Transglycosylase_SLT_dom_1"/>
</dbReference>
<proteinExistence type="inferred from homology"/>
<protein>
    <submittedName>
        <fullName evidence="4">Transglycosylase SLT domain-containing protein</fullName>
    </submittedName>
</protein>
<accession>A0A1C3VF97</accession>
<keyword evidence="5" id="KW-1185">Reference proteome</keyword>
<dbReference type="Pfam" id="PF01464">
    <property type="entry name" value="SLT"/>
    <property type="match status" value="1"/>
</dbReference>
<evidence type="ECO:0000259" key="3">
    <source>
        <dbReference type="Pfam" id="PF01464"/>
    </source>
</evidence>
<evidence type="ECO:0000256" key="1">
    <source>
        <dbReference type="ARBA" id="ARBA00009387"/>
    </source>
</evidence>
<gene>
    <name evidence="4" type="ORF">GA0061098_1004147</name>
</gene>
<dbReference type="Gene3D" id="1.10.530.10">
    <property type="match status" value="1"/>
</dbReference>
<dbReference type="SUPFAM" id="SSF53955">
    <property type="entry name" value="Lysozyme-like"/>
    <property type="match status" value="1"/>
</dbReference>
<name>A0A1C3VF97_9BRAD</name>
<organism evidence="4 5">
    <name type="scientific">Bradyrhizobium shewense</name>
    <dbReference type="NCBI Taxonomy" id="1761772"/>
    <lineage>
        <taxon>Bacteria</taxon>
        <taxon>Pseudomonadati</taxon>
        <taxon>Pseudomonadota</taxon>
        <taxon>Alphaproteobacteria</taxon>
        <taxon>Hyphomicrobiales</taxon>
        <taxon>Nitrobacteraceae</taxon>
        <taxon>Bradyrhizobium</taxon>
    </lineage>
</organism>
<sequence>MLTTELYDEPMLWDRACFNLGATWRHVAVVLLLSAPICAQAGDGDLDGPHATSAISTGRTELGASETPSSRAMIRKIIERETANTNLPADVAEAVVFVESGYNSAVIGSVGEIGLMQVRPETAAMLGFKGGAAELAEPDINIHYGVLYLSQAWRLAGGDMCRALMKYRAGHGEEDMTARSQVYCNRARNRLAAMNSKALETEVAAAPDPARRPTSAAPAAAPAKPASRPKMAAQPKAVYARYRQGTAAASRAYWAAHEARVSQIKARIEARWKRVASR</sequence>
<evidence type="ECO:0000313" key="4">
    <source>
        <dbReference type="EMBL" id="SCB26460.1"/>
    </source>
</evidence>
<feature type="domain" description="Transglycosylase SLT" evidence="3">
    <location>
        <begin position="78"/>
        <end position="175"/>
    </location>
</feature>
<dbReference type="EMBL" id="FMAI01000004">
    <property type="protein sequence ID" value="SCB26460.1"/>
    <property type="molecule type" value="Genomic_DNA"/>
</dbReference>
<feature type="compositionally biased region" description="Low complexity" evidence="2">
    <location>
        <begin position="204"/>
        <end position="232"/>
    </location>
</feature>